<sequence>MTTTANQHVDLPSLVDVCRQNADRSPDAPAFDDGDRSVTWGEFDRETDRAADSFLDYVSRGDRVAFLCESSVTQTVLLFGAMKAGCVVTNVHLKSASDVMKRSVAETRPAVVVVDEHVADRVRSELDEDAMRSVSTVVVVGDDADEGEQTHGSFLEGAAARSPDVLINEEDLATIWWTSGSTGRPKGWCHTHRGMYLKAMKGAARYGVDRSGRTLVVFSPSFGAWYNPVVKAMMGCESVRFLRGWDAAEFVDIVEREDITHTGLVATMWREVLQRGVADRDFSSLEVVYSTGEKMDSGTLDRLRDHVCRNVTQSYGSTEMYGTVLYNEEMTGDRIDSVGKAQTGTEVRIVEEGGAPDDVREPGALGEIIIRGPDVPAWAWRNTAKTTDGFRDGWWYSGDLGYRDEGGYLYLEGRVDNQIKSRGVKIIPERVEEALNDHPDVTRSAVVGVDDEEYGQRVTAIVVPAAESLTSEELDEWCLESDLVADHERPRAYHFVDELEKTSSGKLDRNAVKERLGL</sequence>
<protein>
    <submittedName>
        <fullName evidence="3">Class I adenylate-forming enzyme family protein</fullName>
    </submittedName>
</protein>
<organism evidence="3 4">
    <name type="scientific">Halobellus litoreus</name>
    <dbReference type="NCBI Taxonomy" id="755310"/>
    <lineage>
        <taxon>Archaea</taxon>
        <taxon>Methanobacteriati</taxon>
        <taxon>Methanobacteriota</taxon>
        <taxon>Stenosarchaea group</taxon>
        <taxon>Halobacteria</taxon>
        <taxon>Halobacteriales</taxon>
        <taxon>Haloferacaceae</taxon>
        <taxon>Halobellus</taxon>
    </lineage>
</organism>
<feature type="domain" description="AMP-binding enzyme C-terminal" evidence="2">
    <location>
        <begin position="431"/>
        <end position="506"/>
    </location>
</feature>
<proteinExistence type="predicted"/>
<dbReference type="AlphaFoldDB" id="A0ABD6DSN8"/>
<dbReference type="PROSITE" id="PS00455">
    <property type="entry name" value="AMP_BINDING"/>
    <property type="match status" value="1"/>
</dbReference>
<evidence type="ECO:0000313" key="4">
    <source>
        <dbReference type="Proteomes" id="UP001597092"/>
    </source>
</evidence>
<dbReference type="InterPro" id="IPR042099">
    <property type="entry name" value="ANL_N_sf"/>
</dbReference>
<dbReference type="InterPro" id="IPR000873">
    <property type="entry name" value="AMP-dep_synth/lig_dom"/>
</dbReference>
<dbReference type="RefSeq" id="WP_256307021.1">
    <property type="nucleotide sequence ID" value="NZ_JANHAW010000001.1"/>
</dbReference>
<dbReference type="Pfam" id="PF00501">
    <property type="entry name" value="AMP-binding"/>
    <property type="match status" value="1"/>
</dbReference>
<dbReference type="InterPro" id="IPR045851">
    <property type="entry name" value="AMP-bd_C_sf"/>
</dbReference>
<evidence type="ECO:0000259" key="1">
    <source>
        <dbReference type="Pfam" id="PF00501"/>
    </source>
</evidence>
<dbReference type="InterPro" id="IPR050237">
    <property type="entry name" value="ATP-dep_AMP-bd_enzyme"/>
</dbReference>
<accession>A0ABD6DSN8</accession>
<evidence type="ECO:0000313" key="3">
    <source>
        <dbReference type="EMBL" id="MFD1685058.1"/>
    </source>
</evidence>
<dbReference type="Pfam" id="PF13193">
    <property type="entry name" value="AMP-binding_C"/>
    <property type="match status" value="1"/>
</dbReference>
<dbReference type="Gene3D" id="3.30.300.30">
    <property type="match status" value="1"/>
</dbReference>
<dbReference type="PANTHER" id="PTHR43767">
    <property type="entry name" value="LONG-CHAIN-FATTY-ACID--COA LIGASE"/>
    <property type="match status" value="1"/>
</dbReference>
<dbReference type="Proteomes" id="UP001597092">
    <property type="component" value="Unassembled WGS sequence"/>
</dbReference>
<dbReference type="InterPro" id="IPR025110">
    <property type="entry name" value="AMP-bd_C"/>
</dbReference>
<dbReference type="EMBL" id="JBHUDP010000002">
    <property type="protein sequence ID" value="MFD1685058.1"/>
    <property type="molecule type" value="Genomic_DNA"/>
</dbReference>
<dbReference type="Gene3D" id="3.40.50.12780">
    <property type="entry name" value="N-terminal domain of ligase-like"/>
    <property type="match status" value="1"/>
</dbReference>
<dbReference type="InterPro" id="IPR020845">
    <property type="entry name" value="AMP-binding_CS"/>
</dbReference>
<name>A0ABD6DSN8_9EURY</name>
<comment type="caution">
    <text evidence="3">The sequence shown here is derived from an EMBL/GenBank/DDBJ whole genome shotgun (WGS) entry which is preliminary data.</text>
</comment>
<dbReference type="GO" id="GO:0016878">
    <property type="term" value="F:acid-thiol ligase activity"/>
    <property type="evidence" value="ECO:0007669"/>
    <property type="project" value="UniProtKB-ARBA"/>
</dbReference>
<evidence type="ECO:0000259" key="2">
    <source>
        <dbReference type="Pfam" id="PF13193"/>
    </source>
</evidence>
<reference evidence="3 4" key="1">
    <citation type="journal article" date="2019" name="Int. J. Syst. Evol. Microbiol.">
        <title>The Global Catalogue of Microorganisms (GCM) 10K type strain sequencing project: providing services to taxonomists for standard genome sequencing and annotation.</title>
        <authorList>
            <consortium name="The Broad Institute Genomics Platform"/>
            <consortium name="The Broad Institute Genome Sequencing Center for Infectious Disease"/>
            <person name="Wu L."/>
            <person name="Ma J."/>
        </authorList>
    </citation>
    <scope>NUCLEOTIDE SEQUENCE [LARGE SCALE GENOMIC DNA]</scope>
    <source>
        <strain evidence="3 4">CGMCC 1.10387</strain>
    </source>
</reference>
<gene>
    <name evidence="3" type="ORF">ACFSAS_05465</name>
</gene>
<dbReference type="SUPFAM" id="SSF56801">
    <property type="entry name" value="Acetyl-CoA synthetase-like"/>
    <property type="match status" value="1"/>
</dbReference>
<feature type="domain" description="AMP-dependent synthetase/ligase" evidence="1">
    <location>
        <begin position="19"/>
        <end position="375"/>
    </location>
</feature>
<keyword evidence="4" id="KW-1185">Reference proteome</keyword>
<dbReference type="PANTHER" id="PTHR43767:SF1">
    <property type="entry name" value="NONRIBOSOMAL PEPTIDE SYNTHASE PES1 (EUROFUNG)-RELATED"/>
    <property type="match status" value="1"/>
</dbReference>